<evidence type="ECO:0000313" key="4">
    <source>
        <dbReference type="Proteomes" id="UP000001805"/>
    </source>
</evidence>
<dbReference type="HOGENOM" id="CLU_071377_3_1_1"/>
<dbReference type="InParanoid" id="Q7RX06"/>
<dbReference type="PaxDb" id="5141-EFNCRP00000001422"/>
<dbReference type="EMBL" id="CM002241">
    <property type="protein sequence ID" value="EAA27051.2"/>
    <property type="molecule type" value="Genomic_DNA"/>
</dbReference>
<dbReference type="GeneID" id="3872439"/>
<proteinExistence type="predicted"/>
<dbReference type="KEGG" id="ncr:NCU05018"/>
<feature type="region of interest" description="Disordered" evidence="1">
    <location>
        <begin position="215"/>
        <end position="238"/>
    </location>
</feature>
<protein>
    <recommendedName>
        <fullName evidence="2">2EXR domain-containing protein</fullName>
    </recommendedName>
</protein>
<dbReference type="VEuPathDB" id="FungiDB:NCU05018"/>
<dbReference type="OrthoDB" id="3540486at2759"/>
<dbReference type="RefSeq" id="XP_956287.2">
    <property type="nucleotide sequence ID" value="XM_951194.2"/>
</dbReference>
<dbReference type="PANTHER" id="PTHR35910">
    <property type="entry name" value="2EXR DOMAIN-CONTAINING PROTEIN"/>
    <property type="match status" value="1"/>
</dbReference>
<feature type="compositionally biased region" description="Basic and acidic residues" evidence="1">
    <location>
        <begin position="219"/>
        <end position="236"/>
    </location>
</feature>
<accession>Q7RX06</accession>
<gene>
    <name evidence="3" type="ORF">NCU05018</name>
</gene>
<name>Q7RX06_NEUCR</name>
<sequence>MATTFHPFPRLPLELRLKIWEASISPRTINFNSRAFTTDDGDQKQQAEVSIPKPESMIGTVFGTFASVPPPPTILHTCRESRNVGLHFRGGYQKAFRIWCLPYIFDGSWNQRYIWVHFGLDIIDLGDESPIMFIENEEREKIQRLKLDFDRGVYVWKKSEAQSFARSMSKLFEQVREISVCIPCKEACLELPPDWLPGGSHGGFMEGWRTMDYTVSPKNGDEDRDGERSEDGKTDGKMWVTLVLERENPCAANNSSRQ</sequence>
<dbReference type="AlphaFoldDB" id="Q7RX06"/>
<reference evidence="3 4" key="1">
    <citation type="journal article" date="2003" name="Nature">
        <title>The genome sequence of the filamentous fungus Neurospora crassa.</title>
        <authorList>
            <person name="Galagan J.E."/>
            <person name="Calvo S.E."/>
            <person name="Borkovich K.A."/>
            <person name="Selker E.U."/>
            <person name="Read N.D."/>
            <person name="Jaffe D."/>
            <person name="FitzHugh W."/>
            <person name="Ma L.J."/>
            <person name="Smirnov S."/>
            <person name="Purcell S."/>
            <person name="Rehman B."/>
            <person name="Elkins T."/>
            <person name="Engels R."/>
            <person name="Wang S."/>
            <person name="Nielsen C.B."/>
            <person name="Butler J."/>
            <person name="Endrizzi M."/>
            <person name="Qui D."/>
            <person name="Ianakiev P."/>
            <person name="Bell-Pedersen D."/>
            <person name="Nelson M.A."/>
            <person name="Werner-Washburne M."/>
            <person name="Selitrennikoff C.P."/>
            <person name="Kinsey J.A."/>
            <person name="Braun E.L."/>
            <person name="Zelter A."/>
            <person name="Schulte U."/>
            <person name="Kothe G.O."/>
            <person name="Jedd G."/>
            <person name="Mewes W."/>
            <person name="Staben C."/>
            <person name="Marcotte E."/>
            <person name="Greenberg D."/>
            <person name="Roy A."/>
            <person name="Foley K."/>
            <person name="Naylor J."/>
            <person name="Stange-Thomann N."/>
            <person name="Barrett R."/>
            <person name="Gnerre S."/>
            <person name="Kamal M."/>
            <person name="Kamvysselis M."/>
            <person name="Mauceli E."/>
            <person name="Bielke C."/>
            <person name="Rudd S."/>
            <person name="Frishman D."/>
            <person name="Krystofova S."/>
            <person name="Rasmussen C."/>
            <person name="Metzenberg R.L."/>
            <person name="Perkins D.D."/>
            <person name="Kroken S."/>
            <person name="Cogoni C."/>
            <person name="Macino G."/>
            <person name="Catcheside D."/>
            <person name="Li W."/>
            <person name="Pratt R.J."/>
            <person name="Osmani S.A."/>
            <person name="DeSouza C.P."/>
            <person name="Glass L."/>
            <person name="Orbach M.J."/>
            <person name="Berglund J.A."/>
            <person name="Voelker R."/>
            <person name="Yarden O."/>
            <person name="Plamann M."/>
            <person name="Seiler S."/>
            <person name="Dunlap J."/>
            <person name="Radford A."/>
            <person name="Aramayo R."/>
            <person name="Natvig D.O."/>
            <person name="Alex L.A."/>
            <person name="Mannhaupt G."/>
            <person name="Ebbole D.J."/>
            <person name="Freitag M."/>
            <person name="Paulsen I."/>
            <person name="Sachs M.S."/>
            <person name="Lander E.S."/>
            <person name="Nusbaum C."/>
            <person name="Birren B."/>
        </authorList>
    </citation>
    <scope>NUCLEOTIDE SEQUENCE [LARGE SCALE GENOMIC DNA]</scope>
    <source>
        <strain evidence="4">ATCC 24698 / 74-OR23-1A / CBS 708.71 / DSM 1257 / FGSC 987</strain>
    </source>
</reference>
<keyword evidence="4" id="KW-1185">Reference proteome</keyword>
<dbReference type="Pfam" id="PF20150">
    <property type="entry name" value="2EXR"/>
    <property type="match status" value="1"/>
</dbReference>
<evidence type="ECO:0000256" key="1">
    <source>
        <dbReference type="SAM" id="MobiDB-lite"/>
    </source>
</evidence>
<dbReference type="STRING" id="367110.Q7RX06"/>
<dbReference type="PANTHER" id="PTHR35910:SF1">
    <property type="entry name" value="2EXR DOMAIN-CONTAINING PROTEIN"/>
    <property type="match status" value="1"/>
</dbReference>
<evidence type="ECO:0000313" key="3">
    <source>
        <dbReference type="EMBL" id="EAA27051.2"/>
    </source>
</evidence>
<evidence type="ECO:0000259" key="2">
    <source>
        <dbReference type="Pfam" id="PF20150"/>
    </source>
</evidence>
<feature type="domain" description="2EXR" evidence="2">
    <location>
        <begin position="5"/>
        <end position="123"/>
    </location>
</feature>
<dbReference type="InterPro" id="IPR045518">
    <property type="entry name" value="2EXR"/>
</dbReference>
<organism evidence="3 4">
    <name type="scientific">Neurospora crassa (strain ATCC 24698 / 74-OR23-1A / CBS 708.71 / DSM 1257 / FGSC 987)</name>
    <dbReference type="NCBI Taxonomy" id="367110"/>
    <lineage>
        <taxon>Eukaryota</taxon>
        <taxon>Fungi</taxon>
        <taxon>Dikarya</taxon>
        <taxon>Ascomycota</taxon>
        <taxon>Pezizomycotina</taxon>
        <taxon>Sordariomycetes</taxon>
        <taxon>Sordariomycetidae</taxon>
        <taxon>Sordariales</taxon>
        <taxon>Sordariaceae</taxon>
        <taxon>Neurospora</taxon>
    </lineage>
</organism>
<dbReference type="Proteomes" id="UP000001805">
    <property type="component" value="Chromosome 5, Linkage Group VI"/>
</dbReference>